<dbReference type="InterPro" id="IPR002794">
    <property type="entry name" value="DUF92_TMEM19"/>
</dbReference>
<organism evidence="7 8">
    <name type="scientific">Thraustotheca clavata</name>
    <dbReference type="NCBI Taxonomy" id="74557"/>
    <lineage>
        <taxon>Eukaryota</taxon>
        <taxon>Sar</taxon>
        <taxon>Stramenopiles</taxon>
        <taxon>Oomycota</taxon>
        <taxon>Saprolegniomycetes</taxon>
        <taxon>Saprolegniales</taxon>
        <taxon>Achlyaceae</taxon>
        <taxon>Thraustotheca</taxon>
    </lineage>
</organism>
<dbReference type="STRING" id="74557.A0A1W0A0M5"/>
<evidence type="ECO:0000256" key="1">
    <source>
        <dbReference type="ARBA" id="ARBA00004141"/>
    </source>
</evidence>
<feature type="transmembrane region" description="Helical" evidence="6">
    <location>
        <begin position="176"/>
        <end position="197"/>
    </location>
</feature>
<proteinExistence type="inferred from homology"/>
<evidence type="ECO:0000313" key="7">
    <source>
        <dbReference type="EMBL" id="OQS03816.1"/>
    </source>
</evidence>
<dbReference type="EMBL" id="JNBS01000758">
    <property type="protein sequence ID" value="OQS03816.1"/>
    <property type="molecule type" value="Genomic_DNA"/>
</dbReference>
<evidence type="ECO:0000313" key="8">
    <source>
        <dbReference type="Proteomes" id="UP000243217"/>
    </source>
</evidence>
<reference evidence="7 8" key="1">
    <citation type="journal article" date="2014" name="Genome Biol. Evol.">
        <title>The secreted proteins of Achlya hypogyna and Thraustotheca clavata identify the ancestral oomycete secretome and reveal gene acquisitions by horizontal gene transfer.</title>
        <authorList>
            <person name="Misner I."/>
            <person name="Blouin N."/>
            <person name="Leonard G."/>
            <person name="Richards T.A."/>
            <person name="Lane C.E."/>
        </authorList>
    </citation>
    <scope>NUCLEOTIDE SEQUENCE [LARGE SCALE GENOMIC DNA]</scope>
    <source>
        <strain evidence="7 8">ATCC 34112</strain>
    </source>
</reference>
<feature type="transmembrane region" description="Helical" evidence="6">
    <location>
        <begin position="269"/>
        <end position="286"/>
    </location>
</feature>
<evidence type="ECO:0008006" key="9">
    <source>
        <dbReference type="Google" id="ProtNLM"/>
    </source>
</evidence>
<comment type="subcellular location">
    <subcellularLocation>
        <location evidence="1">Membrane</location>
        <topology evidence="1">Multi-pass membrane protein</topology>
    </subcellularLocation>
</comment>
<keyword evidence="3 6" id="KW-0812">Transmembrane</keyword>
<keyword evidence="8" id="KW-1185">Reference proteome</keyword>
<evidence type="ECO:0000256" key="3">
    <source>
        <dbReference type="ARBA" id="ARBA00022692"/>
    </source>
</evidence>
<dbReference type="Proteomes" id="UP000243217">
    <property type="component" value="Unassembled WGS sequence"/>
</dbReference>
<evidence type="ECO:0000256" key="6">
    <source>
        <dbReference type="SAM" id="Phobius"/>
    </source>
</evidence>
<name>A0A1W0A0M5_9STRA</name>
<dbReference type="OrthoDB" id="30881at2759"/>
<dbReference type="PANTHER" id="PTHR13353">
    <property type="entry name" value="TRANSMEMBRANE PROTEIN 19"/>
    <property type="match status" value="1"/>
</dbReference>
<accession>A0A1W0A0M5</accession>
<comment type="similarity">
    <text evidence="2">Belongs to the TMEM19 family.</text>
</comment>
<sequence>MSIVIRCIVGLLVGFLAAYRGLRKKSLDKSGAIAAFVVGATSMGCGYRFGILLLGFYFSGSKLTTFQENRKAMMDASVKEGGQRSARQVLACSLLACIVCVIYASVVGDDAQIDPIKQPTATFLWGCYIGHYACCAADTWASELGVLSPSPPVLITKFWIKVPTGTNGGISCVGTLASAAGGAFIGLLFYVYGVIFLPSTSVPQWPSITFGLVSGLFGSFLDSLLGATIQATWYDDTTKKIAPRPLKTQPFTYRHVCGYDVLTNEQVNLVSVALTTIISGYLINYFF</sequence>
<dbReference type="GO" id="GO:0016020">
    <property type="term" value="C:membrane"/>
    <property type="evidence" value="ECO:0007669"/>
    <property type="project" value="UniProtKB-SubCell"/>
</dbReference>
<gene>
    <name evidence="7" type="ORF">THRCLA_03892</name>
</gene>
<feature type="transmembrane region" description="Helical" evidence="6">
    <location>
        <begin position="209"/>
        <end position="229"/>
    </location>
</feature>
<protein>
    <recommendedName>
        <fullName evidence="9">Transmembrane protein 19</fullName>
    </recommendedName>
</protein>
<dbReference type="Pfam" id="PF01940">
    <property type="entry name" value="DUF92"/>
    <property type="match status" value="1"/>
</dbReference>
<evidence type="ECO:0000256" key="4">
    <source>
        <dbReference type="ARBA" id="ARBA00022989"/>
    </source>
</evidence>
<dbReference type="AlphaFoldDB" id="A0A1W0A0M5"/>
<evidence type="ECO:0000256" key="5">
    <source>
        <dbReference type="ARBA" id="ARBA00023136"/>
    </source>
</evidence>
<evidence type="ECO:0000256" key="2">
    <source>
        <dbReference type="ARBA" id="ARBA00009012"/>
    </source>
</evidence>
<keyword evidence="4 6" id="KW-1133">Transmembrane helix</keyword>
<feature type="transmembrane region" description="Helical" evidence="6">
    <location>
        <begin position="33"/>
        <end position="58"/>
    </location>
</feature>
<comment type="caution">
    <text evidence="7">The sequence shown here is derived from an EMBL/GenBank/DDBJ whole genome shotgun (WGS) entry which is preliminary data.</text>
</comment>
<feature type="transmembrane region" description="Helical" evidence="6">
    <location>
        <begin position="89"/>
        <end position="106"/>
    </location>
</feature>
<keyword evidence="5 6" id="KW-0472">Membrane</keyword>
<dbReference type="PANTHER" id="PTHR13353:SF5">
    <property type="entry name" value="TRANSMEMBRANE PROTEIN 19"/>
    <property type="match status" value="1"/>
</dbReference>